<dbReference type="AlphaFoldDB" id="A0A4R0RMD8"/>
<proteinExistence type="predicted"/>
<protein>
    <submittedName>
        <fullName evidence="2">Uncharacterized protein</fullName>
    </submittedName>
</protein>
<evidence type="ECO:0000313" key="3">
    <source>
        <dbReference type="Proteomes" id="UP000292702"/>
    </source>
</evidence>
<dbReference type="Proteomes" id="UP000292702">
    <property type="component" value="Unassembled WGS sequence"/>
</dbReference>
<gene>
    <name evidence="2" type="ORF">EIP91_009789</name>
</gene>
<evidence type="ECO:0000256" key="1">
    <source>
        <dbReference type="SAM" id="Phobius"/>
    </source>
</evidence>
<feature type="transmembrane region" description="Helical" evidence="1">
    <location>
        <begin position="95"/>
        <end position="115"/>
    </location>
</feature>
<feature type="transmembrane region" description="Helical" evidence="1">
    <location>
        <begin position="211"/>
        <end position="237"/>
    </location>
</feature>
<dbReference type="EMBL" id="RWJN01000057">
    <property type="protein sequence ID" value="TCD68776.1"/>
    <property type="molecule type" value="Genomic_DNA"/>
</dbReference>
<feature type="transmembrane region" description="Helical" evidence="1">
    <location>
        <begin position="73"/>
        <end position="89"/>
    </location>
</feature>
<comment type="caution">
    <text evidence="2">The sequence shown here is derived from an EMBL/GenBank/DDBJ whole genome shotgun (WGS) entry which is preliminary data.</text>
</comment>
<feature type="transmembrane region" description="Helical" evidence="1">
    <location>
        <begin position="158"/>
        <end position="182"/>
    </location>
</feature>
<keyword evidence="3" id="KW-1185">Reference proteome</keyword>
<feature type="transmembrane region" description="Helical" evidence="1">
    <location>
        <begin position="243"/>
        <end position="266"/>
    </location>
</feature>
<keyword evidence="1" id="KW-0472">Membrane</keyword>
<sequence>MVDFLNLTVGTDAYIAAYCLNPPSDDSCSFGYCDNPDIAGPLVRISTYVTNFCLSIILFYSPEDAQMAMWSQLLTMFSMLLTVAISITQKSLSRLYSLLAVVISGSPLSLYLVLYSVISSVLSDRTDFAQRSCDELYGSMTAIYIIPILFFHDEFKVSGWFGVLLIMPMVSTGLAWLIALVLQRKNIWPSHERWRPHLGRIWSITGRHYSFIHFMLIVLIPTLYWITVIEISCVIFSAGQGNVLSFGQVLTVFVALPPIITVLQLWPKLFAWFKQLSWVRRLIRYWIPARVSKPVRTSTFDSVDTLISHRDHDGKPEFDVLDLTTGALKTYEPHEIDYEEGIDIEEKPVSLA</sequence>
<keyword evidence="1" id="KW-0812">Transmembrane</keyword>
<keyword evidence="1" id="KW-1133">Transmembrane helix</keyword>
<organism evidence="2 3">
    <name type="scientific">Steccherinum ochraceum</name>
    <dbReference type="NCBI Taxonomy" id="92696"/>
    <lineage>
        <taxon>Eukaryota</taxon>
        <taxon>Fungi</taxon>
        <taxon>Dikarya</taxon>
        <taxon>Basidiomycota</taxon>
        <taxon>Agaricomycotina</taxon>
        <taxon>Agaricomycetes</taxon>
        <taxon>Polyporales</taxon>
        <taxon>Steccherinaceae</taxon>
        <taxon>Steccherinum</taxon>
    </lineage>
</organism>
<dbReference type="OrthoDB" id="3234297at2759"/>
<accession>A0A4R0RMD8</accession>
<reference evidence="2 3" key="1">
    <citation type="submission" date="2018-11" db="EMBL/GenBank/DDBJ databases">
        <title>Genome assembly of Steccherinum ochraceum LE-BIN_3174, the white-rot fungus of the Steccherinaceae family (The Residual Polyporoid clade, Polyporales, Basidiomycota).</title>
        <authorList>
            <person name="Fedorova T.V."/>
            <person name="Glazunova O.A."/>
            <person name="Landesman E.O."/>
            <person name="Moiseenko K.V."/>
            <person name="Psurtseva N.V."/>
            <person name="Savinova O.S."/>
            <person name="Shakhova N.V."/>
            <person name="Tyazhelova T.V."/>
            <person name="Vasina D.V."/>
        </authorList>
    </citation>
    <scope>NUCLEOTIDE SEQUENCE [LARGE SCALE GENOMIC DNA]</scope>
    <source>
        <strain evidence="2 3">LE-BIN_3174</strain>
    </source>
</reference>
<name>A0A4R0RMD8_9APHY</name>
<evidence type="ECO:0000313" key="2">
    <source>
        <dbReference type="EMBL" id="TCD68776.1"/>
    </source>
</evidence>